<name>A0A840AFI9_9PROT</name>
<keyword evidence="3" id="KW-1185">Reference proteome</keyword>
<dbReference type="Gene3D" id="3.90.1300.10">
    <property type="entry name" value="Amidase signature (AS) domain"/>
    <property type="match status" value="1"/>
</dbReference>
<dbReference type="InterPro" id="IPR036928">
    <property type="entry name" value="AS_sf"/>
</dbReference>
<dbReference type="EMBL" id="JACIDJ010000004">
    <property type="protein sequence ID" value="MBB3899240.1"/>
    <property type="molecule type" value="Genomic_DNA"/>
</dbReference>
<dbReference type="GO" id="GO:0016740">
    <property type="term" value="F:transferase activity"/>
    <property type="evidence" value="ECO:0007669"/>
    <property type="project" value="UniProtKB-KW"/>
</dbReference>
<dbReference type="SUPFAM" id="SSF75304">
    <property type="entry name" value="Amidase signature (AS) enzymes"/>
    <property type="match status" value="1"/>
</dbReference>
<feature type="domain" description="Amidase" evidence="1">
    <location>
        <begin position="2"/>
        <end position="79"/>
    </location>
</feature>
<gene>
    <name evidence="2" type="ORF">GGQ83_002688</name>
</gene>
<evidence type="ECO:0000313" key="2">
    <source>
        <dbReference type="EMBL" id="MBB3899240.1"/>
    </source>
</evidence>
<sequence>MLIAPCSTVAAFPLDEARPREERVLRVNGRDRDYNDQLFWAGLATLPSLPATSVPIGLNGQGLPLGVQVIAGAWEDRTALAAAAIEALRPATWPPGFA</sequence>
<reference evidence="2 3" key="1">
    <citation type="submission" date="2020-08" db="EMBL/GenBank/DDBJ databases">
        <title>Genomic Encyclopedia of Type Strains, Phase IV (KMG-IV): sequencing the most valuable type-strain genomes for metagenomic binning, comparative biology and taxonomic classification.</title>
        <authorList>
            <person name="Goeker M."/>
        </authorList>
    </citation>
    <scope>NUCLEOTIDE SEQUENCE [LARGE SCALE GENOMIC DNA]</scope>
    <source>
        <strain evidence="2 3">DSM 19979</strain>
    </source>
</reference>
<accession>A0A840AFI9</accession>
<keyword evidence="2" id="KW-0808">Transferase</keyword>
<dbReference type="Proteomes" id="UP000553193">
    <property type="component" value="Unassembled WGS sequence"/>
</dbReference>
<dbReference type="InterPro" id="IPR023631">
    <property type="entry name" value="Amidase_dom"/>
</dbReference>
<evidence type="ECO:0000313" key="3">
    <source>
        <dbReference type="Proteomes" id="UP000553193"/>
    </source>
</evidence>
<dbReference type="Pfam" id="PF01425">
    <property type="entry name" value="Amidase"/>
    <property type="match status" value="1"/>
</dbReference>
<dbReference type="AlphaFoldDB" id="A0A840AFI9"/>
<comment type="caution">
    <text evidence="2">The sequence shown here is derived from an EMBL/GenBank/DDBJ whole genome shotgun (WGS) entry which is preliminary data.</text>
</comment>
<protein>
    <submittedName>
        <fullName evidence="2">Asp-tRNA(Asn)/Glu-tRNA(Gln) amidotransferase A subunit family amidase</fullName>
    </submittedName>
</protein>
<organism evidence="2 3">
    <name type="scientific">Roseococcus suduntuyensis</name>
    <dbReference type="NCBI Taxonomy" id="455361"/>
    <lineage>
        <taxon>Bacteria</taxon>
        <taxon>Pseudomonadati</taxon>
        <taxon>Pseudomonadota</taxon>
        <taxon>Alphaproteobacteria</taxon>
        <taxon>Acetobacterales</taxon>
        <taxon>Roseomonadaceae</taxon>
        <taxon>Roseococcus</taxon>
    </lineage>
</organism>
<proteinExistence type="predicted"/>
<evidence type="ECO:0000259" key="1">
    <source>
        <dbReference type="Pfam" id="PF01425"/>
    </source>
</evidence>